<accession>A0A8B9AI78</accession>
<dbReference type="GO" id="GO:0052716">
    <property type="term" value="F:hydroquinone:oxygen oxidoreductase activity"/>
    <property type="evidence" value="ECO:0007669"/>
    <property type="project" value="UniProtKB-EC"/>
</dbReference>
<evidence type="ECO:0000256" key="4">
    <source>
        <dbReference type="ARBA" id="ARBA00010609"/>
    </source>
</evidence>
<comment type="function">
    <text evidence="2 13">Lignin degradation and detoxification of lignin-derived products.</text>
</comment>
<dbReference type="GO" id="GO:0005507">
    <property type="term" value="F:copper ion binding"/>
    <property type="evidence" value="ECO:0007669"/>
    <property type="project" value="InterPro"/>
</dbReference>
<comment type="similarity">
    <text evidence="4 13">Belongs to the multicopper oxidase family.</text>
</comment>
<name>A0A8B9AI78_PHODC</name>
<dbReference type="SUPFAM" id="SSF49503">
    <property type="entry name" value="Cupredoxins"/>
    <property type="match status" value="3"/>
</dbReference>
<evidence type="ECO:0000256" key="13">
    <source>
        <dbReference type="RuleBase" id="RU361119"/>
    </source>
</evidence>
<organism evidence="17 18">
    <name type="scientific">Phoenix dactylifera</name>
    <name type="common">Date palm</name>
    <dbReference type="NCBI Taxonomy" id="42345"/>
    <lineage>
        <taxon>Eukaryota</taxon>
        <taxon>Viridiplantae</taxon>
        <taxon>Streptophyta</taxon>
        <taxon>Embryophyta</taxon>
        <taxon>Tracheophyta</taxon>
        <taxon>Spermatophyta</taxon>
        <taxon>Magnoliopsida</taxon>
        <taxon>Liliopsida</taxon>
        <taxon>Arecaceae</taxon>
        <taxon>Coryphoideae</taxon>
        <taxon>Phoeniceae</taxon>
        <taxon>Phoenix</taxon>
    </lineage>
</organism>
<dbReference type="Pfam" id="PF07731">
    <property type="entry name" value="Cu-oxidase_2"/>
    <property type="match status" value="1"/>
</dbReference>
<evidence type="ECO:0000256" key="1">
    <source>
        <dbReference type="ARBA" id="ARBA00000349"/>
    </source>
</evidence>
<dbReference type="OrthoDB" id="2121828at2759"/>
<dbReference type="NCBIfam" id="TIGR03389">
    <property type="entry name" value="laccase"/>
    <property type="match status" value="1"/>
</dbReference>
<dbReference type="PANTHER" id="PTHR11709">
    <property type="entry name" value="MULTI-COPPER OXIDASE"/>
    <property type="match status" value="1"/>
</dbReference>
<feature type="chain" id="PRO_5034589190" description="Laccase" evidence="13">
    <location>
        <begin position="29"/>
        <end position="561"/>
    </location>
</feature>
<evidence type="ECO:0000256" key="10">
    <source>
        <dbReference type="ARBA" id="ARBA00023002"/>
    </source>
</evidence>
<comment type="catalytic activity">
    <reaction evidence="1 13">
        <text>4 hydroquinone + O2 = 4 benzosemiquinone + 2 H2O</text>
        <dbReference type="Rhea" id="RHEA:11276"/>
        <dbReference type="ChEBI" id="CHEBI:15377"/>
        <dbReference type="ChEBI" id="CHEBI:15379"/>
        <dbReference type="ChEBI" id="CHEBI:17594"/>
        <dbReference type="ChEBI" id="CHEBI:17977"/>
        <dbReference type="EC" id="1.10.3.2"/>
    </reaction>
</comment>
<sequence>MGMRGGEGLELVFSRLVLLLGFLFCAAGCNTRHYVFNVEGAPYTRLCSTKNILTINGQFPGPTIRAFSGDRVIVKVYNHAADNITIHWHGVKQPRNPWSDGPAYITQCPIQPGKMFKYTILLSSEEGTVWWHAHDDWNRATVHGAIVIYPKPPNCYPFKYHQEFLLILGEWWKRDMKEILEEAIQAQNDPVSDAFTINGQPGDLYPCSKSGTFRMVVEQGKRYLLRVINAAMSNSLFFSISKHQLVVVGSDGSYVKPITTDYILIAPGETMDLLLEANQKPTNLYYMAARALVYQNIANFDINATTAILTYTSNCHKKPPSFPSLPFYNDTAAATNFTSKLRSLADGHHPINVPTTVSHRLFITVSLNSMRNETKTTLSASLNNISFEIPSIDILQAYYKRINGVFGNKFPCKPPLYFNFTADDPPTSLLAPRKGTEVKVFEYGACVEVVFQGTSLVLAEDHPMHLHGFSFYVVGWGIGNFDARKDPLTYNLVDPPLKNTIDVPRDGWAAIRFKANNPGVWYLHCHLERHLTWGMTTVFIVKDGAHPQAKMLPPPRYMPPC</sequence>
<evidence type="ECO:0000259" key="16">
    <source>
        <dbReference type="Pfam" id="PF07732"/>
    </source>
</evidence>
<dbReference type="InterPro" id="IPR008972">
    <property type="entry name" value="Cupredoxin"/>
</dbReference>
<dbReference type="Pfam" id="PF07732">
    <property type="entry name" value="Cu-oxidase_3"/>
    <property type="match status" value="1"/>
</dbReference>
<dbReference type="KEGG" id="pda:103705353"/>
<dbReference type="Proteomes" id="UP000228380">
    <property type="component" value="Chromosome 6"/>
</dbReference>
<comment type="cofactor">
    <cofactor evidence="13">
        <name>Cu cation</name>
        <dbReference type="ChEBI" id="CHEBI:23378"/>
    </cofactor>
    <text evidence="13">Binds 4 Cu cations per monomer.</text>
</comment>
<dbReference type="EC" id="1.10.3.2" evidence="5 13"/>
<dbReference type="InterPro" id="IPR034288">
    <property type="entry name" value="CuRO_1_LCC"/>
</dbReference>
<evidence type="ECO:0000256" key="9">
    <source>
        <dbReference type="ARBA" id="ARBA00022737"/>
    </source>
</evidence>
<dbReference type="CDD" id="cd13897">
    <property type="entry name" value="CuRO_3_LCC_plant"/>
    <property type="match status" value="1"/>
</dbReference>
<keyword evidence="12 13" id="KW-0439">Lignin degradation</keyword>
<dbReference type="CDD" id="cd13849">
    <property type="entry name" value="CuRO_1_LCC_plant"/>
    <property type="match status" value="1"/>
</dbReference>
<evidence type="ECO:0000256" key="7">
    <source>
        <dbReference type="ARBA" id="ARBA00022525"/>
    </source>
</evidence>
<dbReference type="RefSeq" id="XP_038983708.1">
    <property type="nucleotide sequence ID" value="XM_039127780.1"/>
</dbReference>
<dbReference type="PROSITE" id="PS00079">
    <property type="entry name" value="MULTICOPPER_OXIDASE1"/>
    <property type="match status" value="1"/>
</dbReference>
<keyword evidence="9 13" id="KW-0677">Repeat</keyword>
<keyword evidence="8 13" id="KW-0479">Metal-binding</keyword>
<dbReference type="PROSITE" id="PS00080">
    <property type="entry name" value="MULTICOPPER_OXIDASE2"/>
    <property type="match status" value="1"/>
</dbReference>
<dbReference type="InterPro" id="IPR011706">
    <property type="entry name" value="Cu-oxidase_C"/>
</dbReference>
<evidence type="ECO:0000256" key="12">
    <source>
        <dbReference type="ARBA" id="ARBA00023185"/>
    </source>
</evidence>
<reference evidence="17" key="1">
    <citation type="journal article" date="2019" name="Nat. Commun.">
        <title>Genome-wide association mapping of date palm fruit traits.</title>
        <authorList>
            <person name="Hazzouri K.M."/>
            <person name="Gros-Balthazard M."/>
            <person name="Flowers J.M."/>
            <person name="Copetti D."/>
            <person name="Lemansour A."/>
            <person name="Lebrun M."/>
            <person name="Masmoudi K."/>
            <person name="Ferrand S."/>
            <person name="Dhar M.I."/>
            <person name="Fresquez Z.A."/>
            <person name="Rosas U."/>
            <person name="Zhang J."/>
            <person name="Talag J."/>
            <person name="Lee S."/>
            <person name="Kudrna D."/>
            <person name="Powell R.F."/>
            <person name="Leitch I.J."/>
            <person name="Krueger R.R."/>
            <person name="Wing R.A."/>
            <person name="Amiri K.M.A."/>
            <person name="Purugganan M.D."/>
        </authorList>
    </citation>
    <scope>NUCLEOTIDE SEQUENCE [LARGE SCALE GENOMIC DNA]</scope>
    <source>
        <strain evidence="17">cv. Khalas</strain>
    </source>
</reference>
<dbReference type="InterPro" id="IPR001117">
    <property type="entry name" value="Cu-oxidase_2nd"/>
</dbReference>
<feature type="domain" description="Plastocyanin-like" evidence="15">
    <location>
        <begin position="410"/>
        <end position="543"/>
    </location>
</feature>
<dbReference type="CDD" id="cd13875">
    <property type="entry name" value="CuRO_2_LCC_plant"/>
    <property type="match status" value="1"/>
</dbReference>
<evidence type="ECO:0000256" key="11">
    <source>
        <dbReference type="ARBA" id="ARBA00023008"/>
    </source>
</evidence>
<evidence type="ECO:0000259" key="14">
    <source>
        <dbReference type="Pfam" id="PF00394"/>
    </source>
</evidence>
<dbReference type="InterPro" id="IPR034285">
    <property type="entry name" value="CuRO_2_LCC"/>
</dbReference>
<dbReference type="InterPro" id="IPR034289">
    <property type="entry name" value="CuRO_3_LCC"/>
</dbReference>
<keyword evidence="13" id="KW-0732">Signal</keyword>
<keyword evidence="10 13" id="KW-0560">Oxidoreductase</keyword>
<reference evidence="18" key="2">
    <citation type="submission" date="2025-08" db="UniProtKB">
        <authorList>
            <consortium name="RefSeq"/>
        </authorList>
    </citation>
    <scope>IDENTIFICATION</scope>
    <source>
        <tissue evidence="18">Young leaves</tissue>
    </source>
</reference>
<evidence type="ECO:0000256" key="5">
    <source>
        <dbReference type="ARBA" id="ARBA00012297"/>
    </source>
</evidence>
<dbReference type="InterPro" id="IPR011707">
    <property type="entry name" value="Cu-oxidase-like_N"/>
</dbReference>
<dbReference type="AlphaFoldDB" id="A0A8B9AI78"/>
<evidence type="ECO:0000256" key="2">
    <source>
        <dbReference type="ARBA" id="ARBA00002075"/>
    </source>
</evidence>
<dbReference type="InterPro" id="IPR033138">
    <property type="entry name" value="Cu_oxidase_CS"/>
</dbReference>
<dbReference type="InterPro" id="IPR002355">
    <property type="entry name" value="Cu_oxidase_Cu_BS"/>
</dbReference>
<protein>
    <recommendedName>
        <fullName evidence="5 13">Laccase</fullName>
        <ecNumber evidence="5 13">1.10.3.2</ecNumber>
    </recommendedName>
    <alternativeName>
        <fullName evidence="13">Benzenediol:oxygen oxidoreductase</fullName>
    </alternativeName>
    <alternativeName>
        <fullName evidence="13">Diphenol oxidase</fullName>
    </alternativeName>
    <alternativeName>
        <fullName evidence="13">Urishiol oxidase</fullName>
    </alternativeName>
</protein>
<evidence type="ECO:0000256" key="6">
    <source>
        <dbReference type="ARBA" id="ARBA00022523"/>
    </source>
</evidence>
<evidence type="ECO:0000259" key="15">
    <source>
        <dbReference type="Pfam" id="PF07731"/>
    </source>
</evidence>
<gene>
    <name evidence="18" type="primary">LOC103705353</name>
</gene>
<keyword evidence="11 13" id="KW-0186">Copper</keyword>
<dbReference type="PANTHER" id="PTHR11709:SF262">
    <property type="entry name" value="LACCASE-14"/>
    <property type="match status" value="1"/>
</dbReference>
<dbReference type="InterPro" id="IPR017761">
    <property type="entry name" value="Laccase"/>
</dbReference>
<dbReference type="GO" id="GO:0046274">
    <property type="term" value="P:lignin catabolic process"/>
    <property type="evidence" value="ECO:0007669"/>
    <property type="project" value="UniProtKB-KW"/>
</dbReference>
<proteinExistence type="inferred from homology"/>
<dbReference type="GO" id="GO:0048046">
    <property type="term" value="C:apoplast"/>
    <property type="evidence" value="ECO:0007669"/>
    <property type="project" value="UniProtKB-SubCell"/>
</dbReference>
<evidence type="ECO:0000313" key="18">
    <source>
        <dbReference type="RefSeq" id="XP_038983708.1"/>
    </source>
</evidence>
<evidence type="ECO:0000256" key="3">
    <source>
        <dbReference type="ARBA" id="ARBA00004271"/>
    </source>
</evidence>
<dbReference type="Gene3D" id="2.60.40.420">
    <property type="entry name" value="Cupredoxins - blue copper proteins"/>
    <property type="match status" value="3"/>
</dbReference>
<dbReference type="GeneID" id="103705353"/>
<feature type="signal peptide" evidence="13">
    <location>
        <begin position="1"/>
        <end position="28"/>
    </location>
</feature>
<feature type="domain" description="Plastocyanin-like" evidence="14">
    <location>
        <begin position="163"/>
        <end position="313"/>
    </location>
</feature>
<keyword evidence="6 13" id="KW-0052">Apoplast</keyword>
<evidence type="ECO:0000256" key="8">
    <source>
        <dbReference type="ARBA" id="ARBA00022723"/>
    </source>
</evidence>
<keyword evidence="7 13" id="KW-0964">Secreted</keyword>
<comment type="subcellular location">
    <subcellularLocation>
        <location evidence="3 13">Secreted</location>
        <location evidence="3 13">Extracellular space</location>
        <location evidence="3 13">Apoplast</location>
    </subcellularLocation>
</comment>
<dbReference type="Pfam" id="PF00394">
    <property type="entry name" value="Cu-oxidase"/>
    <property type="match status" value="1"/>
</dbReference>
<evidence type="ECO:0000313" key="17">
    <source>
        <dbReference type="Proteomes" id="UP000228380"/>
    </source>
</evidence>
<keyword evidence="17" id="KW-1185">Reference proteome</keyword>
<feature type="domain" description="Plastocyanin-like" evidence="16">
    <location>
        <begin position="39"/>
        <end position="151"/>
    </location>
</feature>
<dbReference type="InterPro" id="IPR045087">
    <property type="entry name" value="Cu-oxidase_fam"/>
</dbReference>